<dbReference type="GO" id="GO:0000293">
    <property type="term" value="F:ferric-chelate reductase activity"/>
    <property type="evidence" value="ECO:0007669"/>
    <property type="project" value="TreeGrafter"/>
</dbReference>
<dbReference type="PANTHER" id="PTHR11972:SF196">
    <property type="entry name" value="FAD-BINDING FR-TYPE DOMAIN-CONTAINING PROTEIN"/>
    <property type="match status" value="1"/>
</dbReference>
<keyword evidence="3 6" id="KW-1133">Transmembrane helix</keyword>
<feature type="transmembrane region" description="Helical" evidence="6">
    <location>
        <begin position="125"/>
        <end position="143"/>
    </location>
</feature>
<proteinExistence type="predicted"/>
<evidence type="ECO:0000313" key="8">
    <source>
        <dbReference type="EMBL" id="AND01212.1"/>
    </source>
</evidence>
<dbReference type="EMBL" id="KX154814">
    <property type="protein sequence ID" value="AND01212.1"/>
    <property type="molecule type" value="Genomic_DNA"/>
</dbReference>
<feature type="transmembrane region" description="Helical" evidence="6">
    <location>
        <begin position="68"/>
        <end position="88"/>
    </location>
</feature>
<dbReference type="SFLD" id="SFLDS00052">
    <property type="entry name" value="Ferric_Reductase_Domain"/>
    <property type="match status" value="1"/>
</dbReference>
<feature type="transmembrane region" description="Helical" evidence="6">
    <location>
        <begin position="551"/>
        <end position="578"/>
    </location>
</feature>
<feature type="transmembrane region" description="Helical" evidence="6">
    <location>
        <begin position="170"/>
        <end position="189"/>
    </location>
</feature>
<feature type="domain" description="FAD-binding FR-type" evidence="7">
    <location>
        <begin position="323"/>
        <end position="428"/>
    </location>
</feature>
<comment type="subcellular location">
    <subcellularLocation>
        <location evidence="1">Membrane</location>
        <topology evidence="1">Multi-pass membrane protein</topology>
    </subcellularLocation>
</comment>
<dbReference type="InterPro" id="IPR013121">
    <property type="entry name" value="Fe_red_NAD-bd_6"/>
</dbReference>
<evidence type="ECO:0000256" key="6">
    <source>
        <dbReference type="SAM" id="Phobius"/>
    </source>
</evidence>
<evidence type="ECO:0000259" key="7">
    <source>
        <dbReference type="PROSITE" id="PS51384"/>
    </source>
</evidence>
<protein>
    <submittedName>
        <fullName evidence="8">Putative NADPH oxidase</fullName>
    </submittedName>
</protein>
<keyword evidence="5 6" id="KW-0472">Membrane</keyword>
<dbReference type="SUPFAM" id="SSF52343">
    <property type="entry name" value="Ferredoxin reductase-like, C-terminal NADP-linked domain"/>
    <property type="match status" value="1"/>
</dbReference>
<dbReference type="Pfam" id="PF01794">
    <property type="entry name" value="Ferric_reduct"/>
    <property type="match status" value="1"/>
</dbReference>
<dbReference type="InterPro" id="IPR039261">
    <property type="entry name" value="FNR_nucleotide-bd"/>
</dbReference>
<keyword evidence="4" id="KW-0560">Oxidoreductase</keyword>
<name>A0A172MLL4_LINUS</name>
<dbReference type="Pfam" id="PF08030">
    <property type="entry name" value="NAD_binding_6"/>
    <property type="match status" value="1"/>
</dbReference>
<dbReference type="SFLD" id="SFLDG01168">
    <property type="entry name" value="Ferric_reductase_subgroup_(FRE"/>
    <property type="match status" value="1"/>
</dbReference>
<feature type="transmembrane region" description="Helical" evidence="6">
    <location>
        <begin position="598"/>
        <end position="616"/>
    </location>
</feature>
<evidence type="ECO:0000256" key="2">
    <source>
        <dbReference type="ARBA" id="ARBA00022692"/>
    </source>
</evidence>
<accession>A0A172MLL4</accession>
<dbReference type="Gene3D" id="3.40.50.80">
    <property type="entry name" value="Nucleotide-binding domain of ferredoxin-NADP reductase (FNR) module"/>
    <property type="match status" value="2"/>
</dbReference>
<evidence type="ECO:0000256" key="4">
    <source>
        <dbReference type="ARBA" id="ARBA00023002"/>
    </source>
</evidence>
<keyword evidence="2 6" id="KW-0812">Transmembrane</keyword>
<feature type="transmembrane region" description="Helical" evidence="6">
    <location>
        <begin position="210"/>
        <end position="232"/>
    </location>
</feature>
<evidence type="ECO:0000256" key="1">
    <source>
        <dbReference type="ARBA" id="ARBA00004141"/>
    </source>
</evidence>
<evidence type="ECO:0000256" key="3">
    <source>
        <dbReference type="ARBA" id="ARBA00022989"/>
    </source>
</evidence>
<dbReference type="AlphaFoldDB" id="A0A172MLL4"/>
<dbReference type="GO" id="GO:0005886">
    <property type="term" value="C:plasma membrane"/>
    <property type="evidence" value="ECO:0007669"/>
    <property type="project" value="TreeGrafter"/>
</dbReference>
<dbReference type="InterPro" id="IPR013130">
    <property type="entry name" value="Fe3_Rdtase_TM_dom"/>
</dbReference>
<evidence type="ECO:0000256" key="5">
    <source>
        <dbReference type="ARBA" id="ARBA00023136"/>
    </source>
</evidence>
<sequence>MSTVRKESASVRAMIAARVSIGILLVFVFIGYILVWLMSCTNIFYLRWMPRVHAETNFTFIGAQGQNTLIYTLPIIFIAVMACLYLHLEKKLVHRAISKRDFKFARWRKPVLIKGALGIVTRTELAFLLMFVALLSWSVYSYLHAMFGPIRQEAAAQGLKVWEVKLSSTGLTLGLVGNICLAFIFFPVTRGSSVLQMVGLTSESSIKYHMWLGHMAMTLFTLHGLCYIVFWAETTQLLQQMMKWDDLLVANVAGEVALAAGLLMWATSFTCIRRKFFELFFYTHHLYIVFVIFYVFHVGFSSVCTILPGIYLFAIDRFLRLLQSQQRVRLVSARVLPCQAVELNFAKSSRLMYNPTSSMFINIPSISKLQWHPFSVTSSSKLEADRISVVIKSEGHWTTKLYQKLSSPPPRNHFEVSVEGPYGPVSSEFMRHDTLVLVSGGSGITPFISIIREIICLSKTKGAKIPKVLLICAFKRSVDLTILDLLLPVPERSSTDRTLDFSVTELQIEAFVTREKERKPEETEQSQTQTLWFRSNQIDIPVDTALGPNSWIWLGGIISGSFMVYLVLMGLVTEYYIYPIDDNTNQRFSAPAKAALNILSICVAIVVSSMIGFLWNMRAKDRENVRVVDRERLAPTTNLGEGNRDAEMEVESQPENAIRQVTTIHFGKRPNMKRILLDVEGENVGVLASGPKKLRQTVANFCSSSMADNLHFHSISFTW</sequence>
<feature type="transmembrane region" description="Helical" evidence="6">
    <location>
        <begin position="21"/>
        <end position="48"/>
    </location>
</feature>
<dbReference type="InterPro" id="IPR050369">
    <property type="entry name" value="RBOH/FRE"/>
</dbReference>
<dbReference type="PANTHER" id="PTHR11972">
    <property type="entry name" value="NADPH OXIDASE"/>
    <property type="match status" value="1"/>
</dbReference>
<feature type="transmembrane region" description="Helical" evidence="6">
    <location>
        <begin position="252"/>
        <end position="272"/>
    </location>
</feature>
<dbReference type="Pfam" id="PF08022">
    <property type="entry name" value="FAD_binding_8"/>
    <property type="match status" value="1"/>
</dbReference>
<reference evidence="8" key="1">
    <citation type="journal article" date="2016" name="Funct. Integr. Genomics">
        <title>Structural organization of fatty acid desaturase loci in linseed lines with contrasting linolenic acid contents.</title>
        <authorList>
            <person name="Thambugala D."/>
            <person name="Ragupathy R."/>
            <person name="Cloutier S."/>
        </authorList>
    </citation>
    <scope>NUCLEOTIDE SEQUENCE</scope>
</reference>
<dbReference type="InterPro" id="IPR017927">
    <property type="entry name" value="FAD-bd_FR_type"/>
</dbReference>
<dbReference type="PROSITE" id="PS51384">
    <property type="entry name" value="FAD_FR"/>
    <property type="match status" value="1"/>
</dbReference>
<dbReference type="InterPro" id="IPR013112">
    <property type="entry name" value="FAD-bd_8"/>
</dbReference>
<organism evidence="8">
    <name type="scientific">Linum usitatissimum</name>
    <name type="common">Flax</name>
    <name type="synonym">Linum humile</name>
    <dbReference type="NCBI Taxonomy" id="4006"/>
    <lineage>
        <taxon>Eukaryota</taxon>
        <taxon>Viridiplantae</taxon>
        <taxon>Streptophyta</taxon>
        <taxon>Embryophyta</taxon>
        <taxon>Tracheophyta</taxon>
        <taxon>Spermatophyta</taxon>
        <taxon>Magnoliopsida</taxon>
        <taxon>eudicotyledons</taxon>
        <taxon>Gunneridae</taxon>
        <taxon>Pentapetalae</taxon>
        <taxon>rosids</taxon>
        <taxon>fabids</taxon>
        <taxon>Malpighiales</taxon>
        <taxon>Linaceae</taxon>
        <taxon>Linum</taxon>
    </lineage>
</organism>
<dbReference type="CDD" id="cd06186">
    <property type="entry name" value="NOX_Duox_like_FAD_NADP"/>
    <property type="match status" value="1"/>
</dbReference>